<dbReference type="EMBL" id="JBBPFD010000577">
    <property type="protein sequence ID" value="KAK7878180.1"/>
    <property type="molecule type" value="Genomic_DNA"/>
</dbReference>
<evidence type="ECO:0008006" key="4">
    <source>
        <dbReference type="Google" id="ProtNLM"/>
    </source>
</evidence>
<evidence type="ECO:0000313" key="2">
    <source>
        <dbReference type="EMBL" id="KAK7878180.1"/>
    </source>
</evidence>
<proteinExistence type="predicted"/>
<reference evidence="3" key="1">
    <citation type="submission" date="2024-04" db="EMBL/GenBank/DDBJ databases">
        <title>Salinicola lusitanus LLJ914,a marine bacterium isolated from the Okinawa Trough.</title>
        <authorList>
            <person name="Li J."/>
        </authorList>
    </citation>
    <scope>NUCLEOTIDE SEQUENCE [LARGE SCALE GENOMIC DNA]</scope>
</reference>
<keyword evidence="3" id="KW-1185">Reference proteome</keyword>
<organism evidence="2 3">
    <name type="scientific">Mugilogobius chulae</name>
    <name type="common">yellowstripe goby</name>
    <dbReference type="NCBI Taxonomy" id="88201"/>
    <lineage>
        <taxon>Eukaryota</taxon>
        <taxon>Metazoa</taxon>
        <taxon>Chordata</taxon>
        <taxon>Craniata</taxon>
        <taxon>Vertebrata</taxon>
        <taxon>Euteleostomi</taxon>
        <taxon>Actinopterygii</taxon>
        <taxon>Neopterygii</taxon>
        <taxon>Teleostei</taxon>
        <taxon>Neoteleostei</taxon>
        <taxon>Acanthomorphata</taxon>
        <taxon>Gobiaria</taxon>
        <taxon>Gobiiformes</taxon>
        <taxon>Gobioidei</taxon>
        <taxon>Gobiidae</taxon>
        <taxon>Gobionellinae</taxon>
        <taxon>Mugilogobius</taxon>
    </lineage>
</organism>
<feature type="region of interest" description="Disordered" evidence="1">
    <location>
        <begin position="119"/>
        <end position="138"/>
    </location>
</feature>
<sequence length="138" mass="15035">MASSAGWVGLIVATATNDWVRTCKYRHDNVHAHGRAGVPRALGRVHHLSLAVPLLRTQPDSVPASNNCGLHCVLMAMPCSLPASPKTTLPPTNCTALASEERSTSSWPRDHQLLLLQVPRHRHPVRPARQTTPRPAQV</sequence>
<comment type="caution">
    <text evidence="2">The sequence shown here is derived from an EMBL/GenBank/DDBJ whole genome shotgun (WGS) entry which is preliminary data.</text>
</comment>
<dbReference type="Proteomes" id="UP001460270">
    <property type="component" value="Unassembled WGS sequence"/>
</dbReference>
<feature type="compositionally biased region" description="Polar residues" evidence="1">
    <location>
        <begin position="129"/>
        <end position="138"/>
    </location>
</feature>
<gene>
    <name evidence="2" type="ORF">WMY93_031177</name>
</gene>
<evidence type="ECO:0000313" key="3">
    <source>
        <dbReference type="Proteomes" id="UP001460270"/>
    </source>
</evidence>
<evidence type="ECO:0000256" key="1">
    <source>
        <dbReference type="SAM" id="MobiDB-lite"/>
    </source>
</evidence>
<protein>
    <recommendedName>
        <fullName evidence="4">Secreted protein</fullName>
    </recommendedName>
</protein>
<dbReference type="AlphaFoldDB" id="A0AAW0MER2"/>
<name>A0AAW0MER2_9GOBI</name>
<accession>A0AAW0MER2</accession>